<protein>
    <submittedName>
        <fullName evidence="1">Uncharacterized protein</fullName>
    </submittedName>
</protein>
<dbReference type="AlphaFoldDB" id="K0SBW0"/>
<dbReference type="Proteomes" id="UP000266841">
    <property type="component" value="Unassembled WGS sequence"/>
</dbReference>
<proteinExistence type="predicted"/>
<evidence type="ECO:0000313" key="2">
    <source>
        <dbReference type="Proteomes" id="UP000266841"/>
    </source>
</evidence>
<name>K0SBW0_THAOC</name>
<keyword evidence="2" id="KW-1185">Reference proteome</keyword>
<evidence type="ECO:0000313" key="1">
    <source>
        <dbReference type="EMBL" id="EJK58426.1"/>
    </source>
</evidence>
<reference evidence="1 2" key="1">
    <citation type="journal article" date="2012" name="Genome Biol.">
        <title>Genome and low-iron response of an oceanic diatom adapted to chronic iron limitation.</title>
        <authorList>
            <person name="Lommer M."/>
            <person name="Specht M."/>
            <person name="Roy A.S."/>
            <person name="Kraemer L."/>
            <person name="Andreson R."/>
            <person name="Gutowska M.A."/>
            <person name="Wolf J."/>
            <person name="Bergner S.V."/>
            <person name="Schilhabel M.B."/>
            <person name="Klostermeier U.C."/>
            <person name="Beiko R.G."/>
            <person name="Rosenstiel P."/>
            <person name="Hippler M."/>
            <person name="Laroche J."/>
        </authorList>
    </citation>
    <scope>NUCLEOTIDE SEQUENCE [LARGE SCALE GENOMIC DNA]</scope>
    <source>
        <strain evidence="1 2">CCMP1005</strain>
    </source>
</reference>
<organism evidence="1 2">
    <name type="scientific">Thalassiosira oceanica</name>
    <name type="common">Marine diatom</name>
    <dbReference type="NCBI Taxonomy" id="159749"/>
    <lineage>
        <taxon>Eukaryota</taxon>
        <taxon>Sar</taxon>
        <taxon>Stramenopiles</taxon>
        <taxon>Ochrophyta</taxon>
        <taxon>Bacillariophyta</taxon>
        <taxon>Coscinodiscophyceae</taxon>
        <taxon>Thalassiosirophycidae</taxon>
        <taxon>Thalassiosirales</taxon>
        <taxon>Thalassiosiraceae</taxon>
        <taxon>Thalassiosira</taxon>
    </lineage>
</organism>
<feature type="non-terminal residue" evidence="1">
    <location>
        <position position="1"/>
    </location>
</feature>
<gene>
    <name evidence="1" type="ORF">THAOC_21450</name>
</gene>
<comment type="caution">
    <text evidence="1">The sequence shown here is derived from an EMBL/GenBank/DDBJ whole genome shotgun (WGS) entry which is preliminary data.</text>
</comment>
<accession>K0SBW0</accession>
<dbReference type="EMBL" id="AGNL01025232">
    <property type="protein sequence ID" value="EJK58426.1"/>
    <property type="molecule type" value="Genomic_DNA"/>
</dbReference>
<sequence length="61" mass="6604">GCLVRKGSLLAVLRDPESRARPPELRQPVSVEVRGASNEQVVAQDVQREARLQPGPFVIAG</sequence>